<keyword evidence="3" id="KW-0238">DNA-binding</keyword>
<protein>
    <submittedName>
        <fullName evidence="5">Restriction endonuclease subunit S</fullName>
    </submittedName>
</protein>
<dbReference type="Gene3D" id="3.90.220.20">
    <property type="entry name" value="DNA methylase specificity domains"/>
    <property type="match status" value="2"/>
</dbReference>
<sequence length="436" mass="49106">MTHRFNKTSLGELQKQGFADVQTGPFGTVLKASEFSDIGVPVISTGEIREGFVQLSHRTPFVPERVTNRLPQFVLQLEDIVFGRKGAIDRNAIIKKNQVGWFLGSDGIRLRLSKEINSKFISYQLRQNAIGKWLLQNSTGSTMPSLNQKILDRLPLWLPSINIQDDIADILTSLDAKIEVNKKINHELEAMAKTLYDYWFVQFDFPDANGKPYKSSGGKMVFNKELKREIPEGWEDGVLTDIANITMGQSPSGSSYNEDGIGTVFYQGSTDFGSRFPTVRKYTTEPSRMAEENDILLSVRAPVGTLNQAMESCCIGRGLAALREKEGSISFLWSQMEYFKQIFDRRNTSGTTFGSITKVDLFNLKLCIPNKDVLKQFKKIADPFHDKIVVNSKENQKLSELRDWLLPMLMNGQVTVGEAEQELGMVAEENAKYDSL</sequence>
<reference evidence="6" key="1">
    <citation type="submission" date="2023-07" db="EMBL/GenBank/DDBJ databases">
        <title>Zobellia barbeyronii sp. nov., a new marine flavobacterium, isolated from green and red algae.</title>
        <authorList>
            <person name="Nedashkovskaya O.I."/>
            <person name="Otstavnykh N."/>
            <person name="Zhukova N."/>
            <person name="Guzev K."/>
            <person name="Chausova V."/>
            <person name="Tekutyeva L."/>
            <person name="Mikhailov V."/>
            <person name="Isaeva M."/>
        </authorList>
    </citation>
    <scope>NUCLEOTIDE SEQUENCE [LARGE SCALE GENOMIC DNA]</scope>
    <source>
        <strain evidence="6">KMM 6746</strain>
    </source>
</reference>
<name>A0ABS5WBN7_9FLAO</name>
<dbReference type="GO" id="GO:0004519">
    <property type="term" value="F:endonuclease activity"/>
    <property type="evidence" value="ECO:0007669"/>
    <property type="project" value="UniProtKB-KW"/>
</dbReference>
<dbReference type="Proteomes" id="UP000740413">
    <property type="component" value="Unassembled WGS sequence"/>
</dbReference>
<gene>
    <name evidence="5" type="ORF">HW347_06000</name>
</gene>
<dbReference type="CDD" id="cd16961">
    <property type="entry name" value="RMtype1_S_TRD-CR_like"/>
    <property type="match status" value="1"/>
</dbReference>
<dbReference type="SUPFAM" id="SSF116734">
    <property type="entry name" value="DNA methylase specificity domain"/>
    <property type="match status" value="2"/>
</dbReference>
<keyword evidence="6" id="KW-1185">Reference proteome</keyword>
<feature type="domain" description="Type I restriction modification DNA specificity" evidence="4">
    <location>
        <begin position="231"/>
        <end position="398"/>
    </location>
</feature>
<proteinExistence type="inferred from homology"/>
<evidence type="ECO:0000256" key="2">
    <source>
        <dbReference type="ARBA" id="ARBA00022747"/>
    </source>
</evidence>
<dbReference type="PANTHER" id="PTHR30408">
    <property type="entry name" value="TYPE-1 RESTRICTION ENZYME ECOKI SPECIFICITY PROTEIN"/>
    <property type="match status" value="1"/>
</dbReference>
<keyword evidence="5" id="KW-0540">Nuclease</keyword>
<keyword evidence="5" id="KW-0255">Endonuclease</keyword>
<dbReference type="EMBL" id="JACATN010000002">
    <property type="protein sequence ID" value="MBT2160809.1"/>
    <property type="molecule type" value="Genomic_DNA"/>
</dbReference>
<dbReference type="InterPro" id="IPR000055">
    <property type="entry name" value="Restrct_endonuc_typeI_TRD"/>
</dbReference>
<dbReference type="PANTHER" id="PTHR30408:SF13">
    <property type="entry name" value="TYPE I RESTRICTION ENZYME HINDI SPECIFICITY SUBUNIT"/>
    <property type="match status" value="1"/>
</dbReference>
<dbReference type="RefSeq" id="WP_214611012.1">
    <property type="nucleotide sequence ID" value="NZ_JACATN010000002.1"/>
</dbReference>
<evidence type="ECO:0000313" key="5">
    <source>
        <dbReference type="EMBL" id="MBT2160809.1"/>
    </source>
</evidence>
<keyword evidence="2" id="KW-0680">Restriction system</keyword>
<accession>A0ABS5WBN7</accession>
<feature type="domain" description="Type I restriction modification DNA specificity" evidence="4">
    <location>
        <begin position="29"/>
        <end position="190"/>
    </location>
</feature>
<evidence type="ECO:0000259" key="4">
    <source>
        <dbReference type="Pfam" id="PF01420"/>
    </source>
</evidence>
<dbReference type="Pfam" id="PF01420">
    <property type="entry name" value="Methylase_S"/>
    <property type="match status" value="2"/>
</dbReference>
<organism evidence="5 6">
    <name type="scientific">Zobellia barbeyronii</name>
    <dbReference type="NCBI Taxonomy" id="2748009"/>
    <lineage>
        <taxon>Bacteria</taxon>
        <taxon>Pseudomonadati</taxon>
        <taxon>Bacteroidota</taxon>
        <taxon>Flavobacteriia</taxon>
        <taxon>Flavobacteriales</taxon>
        <taxon>Flavobacteriaceae</taxon>
        <taxon>Zobellia</taxon>
    </lineage>
</organism>
<keyword evidence="5" id="KW-0378">Hydrolase</keyword>
<evidence type="ECO:0000313" key="6">
    <source>
        <dbReference type="Proteomes" id="UP000740413"/>
    </source>
</evidence>
<dbReference type="InterPro" id="IPR044946">
    <property type="entry name" value="Restrct_endonuc_typeI_TRD_sf"/>
</dbReference>
<evidence type="ECO:0000256" key="1">
    <source>
        <dbReference type="ARBA" id="ARBA00010923"/>
    </source>
</evidence>
<dbReference type="CDD" id="cd17495">
    <property type="entry name" value="RMtype1_S_Cep9333ORF4827P-TRD2-CR2_like"/>
    <property type="match status" value="1"/>
</dbReference>
<evidence type="ECO:0000256" key="3">
    <source>
        <dbReference type="ARBA" id="ARBA00023125"/>
    </source>
</evidence>
<comment type="caution">
    <text evidence="5">The sequence shown here is derived from an EMBL/GenBank/DDBJ whole genome shotgun (WGS) entry which is preliminary data.</text>
</comment>
<comment type="similarity">
    <text evidence="1">Belongs to the type-I restriction system S methylase family.</text>
</comment>
<dbReference type="InterPro" id="IPR052021">
    <property type="entry name" value="Type-I_RS_S_subunit"/>
</dbReference>